<protein>
    <submittedName>
        <fullName evidence="2">DUF2459 domain-containing protein</fullName>
    </submittedName>
</protein>
<evidence type="ECO:0000313" key="3">
    <source>
        <dbReference type="Proteomes" id="UP001597375"/>
    </source>
</evidence>
<dbReference type="Pfam" id="PF09601">
    <property type="entry name" value="DUF2459"/>
    <property type="match status" value="1"/>
</dbReference>
<dbReference type="PROSITE" id="PS51257">
    <property type="entry name" value="PROKAR_LIPOPROTEIN"/>
    <property type="match status" value="1"/>
</dbReference>
<name>A0ABW5DBH3_9BACT</name>
<keyword evidence="1" id="KW-0732">Signal</keyword>
<organism evidence="2 3">
    <name type="scientific">Luteolibacter algae</name>
    <dbReference type="NCBI Taxonomy" id="454151"/>
    <lineage>
        <taxon>Bacteria</taxon>
        <taxon>Pseudomonadati</taxon>
        <taxon>Verrucomicrobiota</taxon>
        <taxon>Verrucomicrobiia</taxon>
        <taxon>Verrucomicrobiales</taxon>
        <taxon>Verrucomicrobiaceae</taxon>
        <taxon>Luteolibacter</taxon>
    </lineage>
</organism>
<comment type="caution">
    <text evidence="2">The sequence shown here is derived from an EMBL/GenBank/DDBJ whole genome shotgun (WGS) entry which is preliminary data.</text>
</comment>
<accession>A0ABW5DBH3</accession>
<proteinExistence type="predicted"/>
<feature type="signal peptide" evidence="1">
    <location>
        <begin position="1"/>
        <end position="18"/>
    </location>
</feature>
<evidence type="ECO:0000313" key="2">
    <source>
        <dbReference type="EMBL" id="MFD2257416.1"/>
    </source>
</evidence>
<feature type="chain" id="PRO_5047148364" evidence="1">
    <location>
        <begin position="19"/>
        <end position="243"/>
    </location>
</feature>
<reference evidence="3" key="1">
    <citation type="journal article" date="2019" name="Int. J. Syst. Evol. Microbiol.">
        <title>The Global Catalogue of Microorganisms (GCM) 10K type strain sequencing project: providing services to taxonomists for standard genome sequencing and annotation.</title>
        <authorList>
            <consortium name="The Broad Institute Genomics Platform"/>
            <consortium name="The Broad Institute Genome Sequencing Center for Infectious Disease"/>
            <person name="Wu L."/>
            <person name="Ma J."/>
        </authorList>
    </citation>
    <scope>NUCLEOTIDE SEQUENCE [LARGE SCALE GENOMIC DNA]</scope>
    <source>
        <strain evidence="3">CGMCC 4.7106</strain>
    </source>
</reference>
<gene>
    <name evidence="2" type="ORF">ACFSSA_12095</name>
</gene>
<evidence type="ECO:0000256" key="1">
    <source>
        <dbReference type="SAM" id="SignalP"/>
    </source>
</evidence>
<dbReference type="InterPro" id="IPR011727">
    <property type="entry name" value="CHP02117"/>
</dbReference>
<sequence>MKKALAVLLAAASCSCNFVTLPPAPEPSPELVRRNTVSTYTPERPPEVQVWMIADKLHTGMVFPYDWLIESGFVPPENFPKAKYVTFSWGDRMAYVNARWLTPGEVVKAIFLPSAAVMECIPINWEVPEVSPNQHIWMKSIPRERGPFVASYLNHCTIQDSFGKPIIAGDSSWGGGVLLESPQVYYFPRICNVWTGQALEACGARINPLMSIHRDLLVTEIERNGFVEVWDGSGNKNIENQED</sequence>
<keyword evidence="3" id="KW-1185">Reference proteome</keyword>
<dbReference type="EMBL" id="JBHUIT010000027">
    <property type="protein sequence ID" value="MFD2257416.1"/>
    <property type="molecule type" value="Genomic_DNA"/>
</dbReference>
<dbReference type="Proteomes" id="UP001597375">
    <property type="component" value="Unassembled WGS sequence"/>
</dbReference>